<dbReference type="NCBIfam" id="NF001095">
    <property type="entry name" value="PRK00124.1"/>
    <property type="match status" value="1"/>
</dbReference>
<dbReference type="PANTHER" id="PTHR35146">
    <property type="entry name" value="UPF0178 PROTEIN YAII"/>
    <property type="match status" value="1"/>
</dbReference>
<comment type="caution">
    <text evidence="3">The sequence shown here is derived from an EMBL/GenBank/DDBJ whole genome shotgun (WGS) entry which is preliminary data.</text>
</comment>
<name>A0A6I2MFT5_9BACI</name>
<dbReference type="Pfam" id="PF02639">
    <property type="entry name" value="DUF188"/>
    <property type="match status" value="1"/>
</dbReference>
<dbReference type="HAMAP" id="MF_00489">
    <property type="entry name" value="UPF0178"/>
    <property type="match status" value="1"/>
</dbReference>
<comment type="similarity">
    <text evidence="1 2">Belongs to the UPF0178 family.</text>
</comment>
<sequence>MQIIVDADACPVKQEIADLAAHYQINVLFVASYNHKTSNTYGYDWVYVDTGKESADLYIVNHSYRDDLVVTQDIGLAGLLLKKGVIVMTPRGKQYTEENIELALEFRYLSAKERRGGKHTKGPKKFTQSDRDSFIFTLEKILSKDAGISG</sequence>
<dbReference type="Proteomes" id="UP000441585">
    <property type="component" value="Unassembled WGS sequence"/>
</dbReference>
<evidence type="ECO:0000313" key="4">
    <source>
        <dbReference type="Proteomes" id="UP000441585"/>
    </source>
</evidence>
<dbReference type="PANTHER" id="PTHR35146:SF1">
    <property type="entry name" value="UPF0178 PROTEIN YAII"/>
    <property type="match status" value="1"/>
</dbReference>
<dbReference type="InterPro" id="IPR003791">
    <property type="entry name" value="UPF0178"/>
</dbReference>
<accession>A0A6I2MFT5</accession>
<evidence type="ECO:0000256" key="2">
    <source>
        <dbReference type="HAMAP-Rule" id="MF_00489"/>
    </source>
</evidence>
<evidence type="ECO:0000313" key="3">
    <source>
        <dbReference type="EMBL" id="MRX55972.1"/>
    </source>
</evidence>
<dbReference type="EMBL" id="WKKF01000007">
    <property type="protein sequence ID" value="MRX55972.1"/>
    <property type="molecule type" value="Genomic_DNA"/>
</dbReference>
<keyword evidence="4" id="KW-1185">Reference proteome</keyword>
<reference evidence="3 4" key="1">
    <citation type="submission" date="2019-11" db="EMBL/GenBank/DDBJ databases">
        <title>Bacillus idriensis genome.</title>
        <authorList>
            <person name="Konopka E.N."/>
            <person name="Newman J.D."/>
        </authorList>
    </citation>
    <scope>NUCLEOTIDE SEQUENCE [LARGE SCALE GENOMIC DNA]</scope>
    <source>
        <strain evidence="3 4">DSM 19097</strain>
    </source>
</reference>
<dbReference type="AlphaFoldDB" id="A0A6I2MFT5"/>
<evidence type="ECO:0000256" key="1">
    <source>
        <dbReference type="ARBA" id="ARBA00008522"/>
    </source>
</evidence>
<dbReference type="CDD" id="cd18720">
    <property type="entry name" value="PIN_YqxD-like"/>
    <property type="match status" value="1"/>
</dbReference>
<gene>
    <name evidence="3" type="ORF">GJU41_18575</name>
</gene>
<dbReference type="RefSeq" id="WP_070875543.1">
    <property type="nucleotide sequence ID" value="NZ_CAJFZX010000001.1"/>
</dbReference>
<proteinExistence type="inferred from homology"/>
<organism evidence="3 4">
    <name type="scientific">Metabacillus idriensis</name>
    <dbReference type="NCBI Taxonomy" id="324768"/>
    <lineage>
        <taxon>Bacteria</taxon>
        <taxon>Bacillati</taxon>
        <taxon>Bacillota</taxon>
        <taxon>Bacilli</taxon>
        <taxon>Bacillales</taxon>
        <taxon>Bacillaceae</taxon>
        <taxon>Metabacillus</taxon>
    </lineage>
</organism>
<protein>
    <recommendedName>
        <fullName evidence="2">UPF0178 protein GJU41_18575</fullName>
    </recommendedName>
</protein>